<dbReference type="AlphaFoldDB" id="Q0URY1"/>
<evidence type="ECO:0000256" key="1">
    <source>
        <dbReference type="SAM" id="MobiDB-lite"/>
    </source>
</evidence>
<dbReference type="InParanoid" id="Q0URY1"/>
<dbReference type="KEGG" id="pno:SNOG_05483"/>
<feature type="region of interest" description="Disordered" evidence="1">
    <location>
        <begin position="1"/>
        <end position="29"/>
    </location>
</feature>
<sequence length="148" mass="16694">MNEADNATGEGAKRSEEKIERDEKERKDKEIAKDSIRGWVCCFSYSAKSHCLTYHRGDRPTASNVTCGRCNHPTIDLNRDPRACPFCWKIAVFPRHVDRAAMPGLISETLPNNHNPSWAPLCVGCNTWNDCRCVTSQSEDKRSALIIL</sequence>
<proteinExistence type="predicted"/>
<feature type="compositionally biased region" description="Basic and acidic residues" evidence="1">
    <location>
        <begin position="11"/>
        <end position="29"/>
    </location>
</feature>
<protein>
    <submittedName>
        <fullName evidence="2">Uncharacterized protein</fullName>
    </submittedName>
</protein>
<dbReference type="EMBL" id="CH445332">
    <property type="protein sequence ID" value="EAT86547.2"/>
    <property type="molecule type" value="Genomic_DNA"/>
</dbReference>
<accession>Q0URY1</accession>
<reference evidence="3" key="1">
    <citation type="journal article" date="2007" name="Plant Cell">
        <title>Dothideomycete-plant interactions illuminated by genome sequencing and EST analysis of the wheat pathogen Stagonospora nodorum.</title>
        <authorList>
            <person name="Hane J.K."/>
            <person name="Lowe R.G."/>
            <person name="Solomon P.S."/>
            <person name="Tan K.C."/>
            <person name="Schoch C.L."/>
            <person name="Spatafora J.W."/>
            <person name="Crous P.W."/>
            <person name="Kodira C."/>
            <person name="Birren B.W."/>
            <person name="Galagan J.E."/>
            <person name="Torriani S.F."/>
            <person name="McDonald B.A."/>
            <person name="Oliver R.P."/>
        </authorList>
    </citation>
    <scope>NUCLEOTIDE SEQUENCE [LARGE SCALE GENOMIC DNA]</scope>
    <source>
        <strain evidence="3">SN15 / ATCC MYA-4574 / FGSC 10173</strain>
    </source>
</reference>
<dbReference type="Proteomes" id="UP000001055">
    <property type="component" value="Unassembled WGS sequence"/>
</dbReference>
<gene>
    <name evidence="2" type="ORF">SNOG_05483</name>
</gene>
<organism evidence="2 3">
    <name type="scientific">Phaeosphaeria nodorum (strain SN15 / ATCC MYA-4574 / FGSC 10173)</name>
    <name type="common">Glume blotch fungus</name>
    <name type="synonym">Parastagonospora nodorum</name>
    <dbReference type="NCBI Taxonomy" id="321614"/>
    <lineage>
        <taxon>Eukaryota</taxon>
        <taxon>Fungi</taxon>
        <taxon>Dikarya</taxon>
        <taxon>Ascomycota</taxon>
        <taxon>Pezizomycotina</taxon>
        <taxon>Dothideomycetes</taxon>
        <taxon>Pleosporomycetidae</taxon>
        <taxon>Pleosporales</taxon>
        <taxon>Pleosporineae</taxon>
        <taxon>Phaeosphaeriaceae</taxon>
        <taxon>Parastagonospora</taxon>
    </lineage>
</organism>
<dbReference type="GeneID" id="5972764"/>
<name>Q0URY1_PHANO</name>
<evidence type="ECO:0000313" key="2">
    <source>
        <dbReference type="EMBL" id="EAT86547.2"/>
    </source>
</evidence>
<evidence type="ECO:0000313" key="3">
    <source>
        <dbReference type="Proteomes" id="UP000001055"/>
    </source>
</evidence>
<dbReference type="RefSeq" id="XP_001795887.1">
    <property type="nucleotide sequence ID" value="XM_001795835.1"/>
</dbReference>